<proteinExistence type="predicted"/>
<accession>A0A9W9L3W1</accession>
<dbReference type="GO" id="GO:0000400">
    <property type="term" value="F:four-way junction DNA binding"/>
    <property type="evidence" value="ECO:0007669"/>
    <property type="project" value="TreeGrafter"/>
</dbReference>
<dbReference type="Proteomes" id="UP001149079">
    <property type="component" value="Unassembled WGS sequence"/>
</dbReference>
<reference evidence="2" key="1">
    <citation type="submission" date="2022-11" db="EMBL/GenBank/DDBJ databases">
        <authorList>
            <person name="Petersen C."/>
        </authorList>
    </citation>
    <scope>NUCLEOTIDE SEQUENCE</scope>
    <source>
        <strain evidence="2">IBT 22155</strain>
    </source>
</reference>
<evidence type="ECO:0000313" key="3">
    <source>
        <dbReference type="Proteomes" id="UP001149079"/>
    </source>
</evidence>
<feature type="region of interest" description="Disordered" evidence="1">
    <location>
        <begin position="59"/>
        <end position="81"/>
    </location>
</feature>
<dbReference type="PANTHER" id="PTHR46644">
    <property type="entry name" value="DNA REPAIR PROTEIN XRCC2"/>
    <property type="match status" value="1"/>
</dbReference>
<dbReference type="RefSeq" id="XP_056521986.1">
    <property type="nucleotide sequence ID" value="XM_056665036.1"/>
</dbReference>
<dbReference type="CDD" id="cd19490">
    <property type="entry name" value="XRCC2"/>
    <property type="match status" value="1"/>
</dbReference>
<comment type="caution">
    <text evidence="2">The sequence shown here is derived from an EMBL/GenBank/DDBJ whole genome shotgun (WGS) entry which is preliminary data.</text>
</comment>
<dbReference type="GO" id="GO:0005657">
    <property type="term" value="C:replication fork"/>
    <property type="evidence" value="ECO:0007669"/>
    <property type="project" value="InterPro"/>
</dbReference>
<evidence type="ECO:0008006" key="4">
    <source>
        <dbReference type="Google" id="ProtNLM"/>
    </source>
</evidence>
<dbReference type="GO" id="GO:0042148">
    <property type="term" value="P:DNA strand invasion"/>
    <property type="evidence" value="ECO:0007669"/>
    <property type="project" value="TreeGrafter"/>
</dbReference>
<dbReference type="InterPro" id="IPR027417">
    <property type="entry name" value="P-loop_NTPase"/>
</dbReference>
<dbReference type="SUPFAM" id="SSF52540">
    <property type="entry name" value="P-loop containing nucleoside triphosphate hydrolases"/>
    <property type="match status" value="1"/>
</dbReference>
<evidence type="ECO:0000256" key="1">
    <source>
        <dbReference type="SAM" id="MobiDB-lite"/>
    </source>
</evidence>
<dbReference type="AlphaFoldDB" id="A0A9W9L3W1"/>
<evidence type="ECO:0000313" key="2">
    <source>
        <dbReference type="EMBL" id="KAJ5135014.1"/>
    </source>
</evidence>
<dbReference type="PANTHER" id="PTHR46644:SF2">
    <property type="entry name" value="DNA REPAIR PROTEIN XRCC2"/>
    <property type="match status" value="1"/>
</dbReference>
<keyword evidence="3" id="KW-1185">Reference proteome</keyword>
<dbReference type="OrthoDB" id="420422at2759"/>
<sequence length="436" mass="48648">MAANLGERSLAEVHQEGLDEILSELAHVQGPLSHGKHALGVPILDSLLEVFAPKALSTRQRQSDSALGQNSSMKQQAVEDEEMLLHSEAQAQDLDPSNVLLPDTSGIKTQQTPVVELASSLSASGKSQILYYLTALAILPRQYEDLQIGGHESAVVFIDTDDRFDADRLRTVARGIVLKRRAQLRPIVDTQPEDTHVHDLETLLVSSLQHVHVFRPQSSSALLATIRTLHLYLFDLPRHRSASRPLHMVAIDSATAFLWQDRLRDEVARTEEIGRPRAEIEREREQKQCFQLTDLYNEVITELKHLQSQFQCAIVYTTMASGGRARGADHYDQPQARIPSLRPALPAPWSTFPSLRLIVHRSSVRPFPPSMAAHVAVNDAPSRQSVVQQGKFSAWVNPWGHDEWPRRIVEAIEATHGGSFSFHVHESGVEIIDPDD</sequence>
<organism evidence="2 3">
    <name type="scientific">Penicillium bovifimosum</name>
    <dbReference type="NCBI Taxonomy" id="126998"/>
    <lineage>
        <taxon>Eukaryota</taxon>
        <taxon>Fungi</taxon>
        <taxon>Dikarya</taxon>
        <taxon>Ascomycota</taxon>
        <taxon>Pezizomycotina</taxon>
        <taxon>Eurotiomycetes</taxon>
        <taxon>Eurotiomycetidae</taxon>
        <taxon>Eurotiales</taxon>
        <taxon>Aspergillaceae</taxon>
        <taxon>Penicillium</taxon>
    </lineage>
</organism>
<gene>
    <name evidence="2" type="ORF">N7515_004292</name>
</gene>
<protein>
    <recommendedName>
        <fullName evidence="4">DNA recombination and repair protein Rad51-like C-terminal domain-containing protein</fullName>
    </recommendedName>
</protein>
<reference evidence="2" key="2">
    <citation type="journal article" date="2023" name="IMA Fungus">
        <title>Comparative genomic study of the Penicillium genus elucidates a diverse pangenome and 15 lateral gene transfer events.</title>
        <authorList>
            <person name="Petersen C."/>
            <person name="Sorensen T."/>
            <person name="Nielsen M.R."/>
            <person name="Sondergaard T.E."/>
            <person name="Sorensen J.L."/>
            <person name="Fitzpatrick D.A."/>
            <person name="Frisvad J.C."/>
            <person name="Nielsen K.L."/>
        </authorList>
    </citation>
    <scope>NUCLEOTIDE SEQUENCE</scope>
    <source>
        <strain evidence="2">IBT 22155</strain>
    </source>
</reference>
<dbReference type="GO" id="GO:0005815">
    <property type="term" value="C:microtubule organizing center"/>
    <property type="evidence" value="ECO:0007669"/>
    <property type="project" value="TreeGrafter"/>
</dbReference>
<dbReference type="Gene3D" id="3.40.50.300">
    <property type="entry name" value="P-loop containing nucleotide triphosphate hydrolases"/>
    <property type="match status" value="1"/>
</dbReference>
<dbReference type="InterPro" id="IPR030547">
    <property type="entry name" value="XRCC2"/>
</dbReference>
<dbReference type="GO" id="GO:0033063">
    <property type="term" value="C:Rad51B-Rad51C-Rad51D-XRCC2 complex"/>
    <property type="evidence" value="ECO:0007669"/>
    <property type="project" value="InterPro"/>
</dbReference>
<name>A0A9W9L3W1_9EURO</name>
<dbReference type="GeneID" id="81404206"/>
<feature type="compositionally biased region" description="Polar residues" evidence="1">
    <location>
        <begin position="59"/>
        <end position="75"/>
    </location>
</feature>
<dbReference type="GO" id="GO:0000724">
    <property type="term" value="P:double-strand break repair via homologous recombination"/>
    <property type="evidence" value="ECO:0007669"/>
    <property type="project" value="InterPro"/>
</dbReference>
<dbReference type="EMBL" id="JAPQKL010000004">
    <property type="protein sequence ID" value="KAJ5135014.1"/>
    <property type="molecule type" value="Genomic_DNA"/>
</dbReference>